<reference evidence="1 2" key="1">
    <citation type="journal article" date="2013" name="J. Biotechnol.">
        <title>Establishment and interpretation of the genome sequence of the phytopathogenic fungus Rhizoctonia solani AG1-IB isolate 7/3/14.</title>
        <authorList>
            <person name="Wibberg D.W."/>
            <person name="Jelonek L.J."/>
            <person name="Rupp O.R."/>
            <person name="Hennig M.H."/>
            <person name="Eikmeyer F.E."/>
            <person name="Goesmann A.G."/>
            <person name="Hartmann A.H."/>
            <person name="Borriss R.B."/>
            <person name="Grosch R.G."/>
            <person name="Puehler A.P."/>
            <person name="Schlueter A.S."/>
        </authorList>
    </citation>
    <scope>NUCLEOTIDE SEQUENCE [LARGE SCALE GENOMIC DNA]</scope>
    <source>
        <strain evidence="2">AG1-IB / isolate 7/3/14</strain>
    </source>
</reference>
<dbReference type="EMBL" id="CAOJ01018158">
    <property type="protein sequence ID" value="CCO38028.1"/>
    <property type="molecule type" value="Genomic_DNA"/>
</dbReference>
<sequence length="209" mass="22864">MESYQEAKEEDASAVLMLSTTSLIELRTTLTGSLKGILQERFEHGVELPFGSPFEVTNVQAIKNNRLDSKYLDVSYSDDMYFYLYGTPEQQHIEHILVVSKSVQLSSHQVSLELNEGSISAEDLAQGVIVRMDRLRESVVLPVIPLHTPAFFSAGSEQKITVFRDPHAPGRYGPGLTEAYASASAIANGTIKLGSMANADSGSEREPIA</sequence>
<proteinExistence type="predicted"/>
<evidence type="ECO:0000313" key="1">
    <source>
        <dbReference type="EMBL" id="CCO38028.1"/>
    </source>
</evidence>
<dbReference type="HOGENOM" id="CLU_1435340_0_0_1"/>
<gene>
    <name evidence="1" type="ORF">BN14_12190</name>
</gene>
<organism evidence="1 2">
    <name type="scientific">Thanatephorus cucumeris (strain AG1-IB / isolate 7/3/14)</name>
    <name type="common">Lettuce bottom rot fungus</name>
    <name type="synonym">Rhizoctonia solani</name>
    <dbReference type="NCBI Taxonomy" id="1108050"/>
    <lineage>
        <taxon>Eukaryota</taxon>
        <taxon>Fungi</taxon>
        <taxon>Dikarya</taxon>
        <taxon>Basidiomycota</taxon>
        <taxon>Agaricomycotina</taxon>
        <taxon>Agaricomycetes</taxon>
        <taxon>Cantharellales</taxon>
        <taxon>Ceratobasidiaceae</taxon>
        <taxon>Rhizoctonia</taxon>
        <taxon>Rhizoctonia solani AG-1</taxon>
    </lineage>
</organism>
<evidence type="ECO:0000313" key="2">
    <source>
        <dbReference type="Proteomes" id="UP000012065"/>
    </source>
</evidence>
<name>M5CDI9_THACB</name>
<accession>M5CDI9</accession>
<comment type="caution">
    <text evidence="1">The sequence shown here is derived from an EMBL/GenBank/DDBJ whole genome shotgun (WGS) entry which is preliminary data.</text>
</comment>
<protein>
    <submittedName>
        <fullName evidence="1">Uncharacterized protein</fullName>
    </submittedName>
</protein>
<dbReference type="AlphaFoldDB" id="M5CDI9"/>
<dbReference type="Proteomes" id="UP000012065">
    <property type="component" value="Unassembled WGS sequence"/>
</dbReference>